<organism evidence="2 3">
    <name type="scientific">Streptomyces phyllanthi</name>
    <dbReference type="NCBI Taxonomy" id="1803180"/>
    <lineage>
        <taxon>Bacteria</taxon>
        <taxon>Bacillati</taxon>
        <taxon>Actinomycetota</taxon>
        <taxon>Actinomycetes</taxon>
        <taxon>Kitasatosporales</taxon>
        <taxon>Streptomycetaceae</taxon>
        <taxon>Streptomyces</taxon>
    </lineage>
</organism>
<dbReference type="EMBL" id="VJZE01000059">
    <property type="protein sequence ID" value="MPY40575.1"/>
    <property type="molecule type" value="Genomic_DNA"/>
</dbReference>
<comment type="caution">
    <text evidence="2">The sequence shown here is derived from an EMBL/GenBank/DDBJ whole genome shotgun (WGS) entry which is preliminary data.</text>
</comment>
<proteinExistence type="predicted"/>
<sequence length="333" mass="35897">MWNRPGRRRARPVKVVLPVTLCVSAVVALVVSLAVRPPESHAAPAAERYVDIAAVPRAPAPATGPGASTGSFTVDCGRNEEDHYNADNVVVSPGVTSGAHHVHDYVGNLSTNAFSTNASLAAAPTTCAGGDRSTYYWPVLRRLDRTGADAEDVGGGLDGNTGEILHASSVRVEFRGNPLSDVIAMPRFLRLVTGDPVAATTDDLLVRAQWGCSGHPGRFSTRYALCPEDSGPTRTLDFPSCWNGLDTDSYNHRTHVQFPTADGVCPHATFPIPQLRITLTYDLPHGTPFAVDSFPEQSRDPRTDHGMFVNVMTDRRMAELVRCINEGRPCRSE</sequence>
<gene>
    <name evidence="2" type="ORF">FNH04_11855</name>
</gene>
<accession>A0A5N8W345</accession>
<dbReference type="PANTHER" id="PTHR43662:SF3">
    <property type="entry name" value="DOMAIN PROTEIN, PUTATIVE (AFU_ORTHOLOGUE AFUA_6G11970)-RELATED"/>
    <property type="match status" value="1"/>
</dbReference>
<dbReference type="PANTHER" id="PTHR43662">
    <property type="match status" value="1"/>
</dbReference>
<evidence type="ECO:0000259" key="1">
    <source>
        <dbReference type="Pfam" id="PF09362"/>
    </source>
</evidence>
<dbReference type="AlphaFoldDB" id="A0A5N8W345"/>
<name>A0A5N8W345_9ACTN</name>
<dbReference type="Proteomes" id="UP000326979">
    <property type="component" value="Unassembled WGS sequence"/>
</dbReference>
<dbReference type="InterPro" id="IPR018535">
    <property type="entry name" value="DUF1996"/>
</dbReference>
<dbReference type="Pfam" id="PF09362">
    <property type="entry name" value="DUF1996"/>
    <property type="match status" value="1"/>
</dbReference>
<evidence type="ECO:0000313" key="2">
    <source>
        <dbReference type="EMBL" id="MPY40575.1"/>
    </source>
</evidence>
<feature type="domain" description="DUF1996" evidence="1">
    <location>
        <begin position="90"/>
        <end position="284"/>
    </location>
</feature>
<reference evidence="2 3" key="1">
    <citation type="submission" date="2019-07" db="EMBL/GenBank/DDBJ databases">
        <title>New species of Amycolatopsis and Streptomyces.</title>
        <authorList>
            <person name="Duangmal K."/>
            <person name="Teo W.F.A."/>
            <person name="Lipun K."/>
        </authorList>
    </citation>
    <scope>NUCLEOTIDE SEQUENCE [LARGE SCALE GENOMIC DNA]</scope>
    <source>
        <strain evidence="2 3">TISTR 2346</strain>
    </source>
</reference>
<evidence type="ECO:0000313" key="3">
    <source>
        <dbReference type="Proteomes" id="UP000326979"/>
    </source>
</evidence>
<keyword evidence="3" id="KW-1185">Reference proteome</keyword>
<protein>
    <submittedName>
        <fullName evidence="2">DUF1996 domain-containing protein</fullName>
    </submittedName>
</protein>